<evidence type="ECO:0000256" key="1">
    <source>
        <dbReference type="ARBA" id="ARBA00004123"/>
    </source>
</evidence>
<dbReference type="GO" id="GO:0005730">
    <property type="term" value="C:nucleolus"/>
    <property type="evidence" value="ECO:0007669"/>
    <property type="project" value="TreeGrafter"/>
</dbReference>
<feature type="compositionally biased region" description="Basic and acidic residues" evidence="6">
    <location>
        <begin position="227"/>
        <end position="238"/>
    </location>
</feature>
<keyword evidence="8" id="KW-1185">Reference proteome</keyword>
<comment type="function">
    <text evidence="5">Involved in ribosomal large subunit assembly.</text>
</comment>
<dbReference type="AlphaFoldDB" id="A0A4Y7L4B5"/>
<dbReference type="PANTHER" id="PTHR17602">
    <property type="entry name" value="RIBOSOME BIOGENESIS REGULATORY PROTEIN"/>
    <property type="match status" value="1"/>
</dbReference>
<feature type="region of interest" description="Disordered" evidence="6">
    <location>
        <begin position="218"/>
        <end position="262"/>
    </location>
</feature>
<feature type="region of interest" description="Disordered" evidence="6">
    <location>
        <begin position="69"/>
        <end position="90"/>
    </location>
</feature>
<feature type="region of interest" description="Disordered" evidence="6">
    <location>
        <begin position="145"/>
        <end position="167"/>
    </location>
</feature>
<evidence type="ECO:0000256" key="6">
    <source>
        <dbReference type="SAM" id="MobiDB-lite"/>
    </source>
</evidence>
<protein>
    <recommendedName>
        <fullName evidence="5">Ribosome biogenesis regulatory protein</fullName>
    </recommendedName>
</protein>
<evidence type="ECO:0000313" key="7">
    <source>
        <dbReference type="EMBL" id="RZC80393.1"/>
    </source>
</evidence>
<reference evidence="7 8" key="1">
    <citation type="journal article" date="2018" name="Science">
        <title>The opium poppy genome and morphinan production.</title>
        <authorList>
            <person name="Guo L."/>
            <person name="Winzer T."/>
            <person name="Yang X."/>
            <person name="Li Y."/>
            <person name="Ning Z."/>
            <person name="He Z."/>
            <person name="Teodor R."/>
            <person name="Lu Y."/>
            <person name="Bowser T.A."/>
            <person name="Graham I.A."/>
            <person name="Ye K."/>
        </authorList>
    </citation>
    <scope>NUCLEOTIDE SEQUENCE [LARGE SCALE GENOMIC DNA]</scope>
    <source>
        <strain evidence="8">cv. HN1</strain>
        <tissue evidence="7">Leaves</tissue>
    </source>
</reference>
<sequence length="354" mass="39255">MESMEAVAADNYQIDLGNLMAFDLNHHFQSVPSDRDELANECLQRGTELVQAIANAVFNIPTREDLDGPIVTLPAPTTRLPREKPLPVRRPPTAWETFAKTKGIKNRKKDKVVYDEQTHSWKRRHGYDRVNDDIDVPIIEAKMTDEPGEDPFAKRQTEKKQRVEKNEKNRLRNLKQAAKVGALPSHVQLSATSLPITGTQSVQKKVGKHELESVAGMAATSTASGGKFDKKLPGEKPPKHPGKFRKFLPVAEGKGMGSLEREQTDKVLNKLFSKHSHEIFDVNKAVNIYNDKNEKKKRSKKQDGKASPYANKLKPASGKSFKKSSSSGSSKKSPGKGSSKKSSFKKTSSKGSSK</sequence>
<dbReference type="Pfam" id="PF04939">
    <property type="entry name" value="RRS1"/>
    <property type="match status" value="1"/>
</dbReference>
<comment type="similarity">
    <text evidence="2 5">Belongs to the RRS1 family.</text>
</comment>
<dbReference type="InterPro" id="IPR007023">
    <property type="entry name" value="Ribosom_reg"/>
</dbReference>
<evidence type="ECO:0000256" key="4">
    <source>
        <dbReference type="ARBA" id="ARBA00023242"/>
    </source>
</evidence>
<dbReference type="GO" id="GO:0000447">
    <property type="term" value="P:endonucleolytic cleavage in ITS1 to separate SSU-rRNA from 5.8S rRNA and LSU-rRNA from tricistronic rRNA transcript (SSU-rRNA, 5.8S rRNA, LSU-rRNA)"/>
    <property type="evidence" value="ECO:0007669"/>
    <property type="project" value="TreeGrafter"/>
</dbReference>
<dbReference type="Proteomes" id="UP000316621">
    <property type="component" value="Chromosome 10"/>
</dbReference>
<dbReference type="GO" id="GO:0030687">
    <property type="term" value="C:preribosome, large subunit precursor"/>
    <property type="evidence" value="ECO:0007669"/>
    <property type="project" value="TreeGrafter"/>
</dbReference>
<dbReference type="STRING" id="3469.A0A4Y7L4B5"/>
<keyword evidence="4 5" id="KW-0539">Nucleus</keyword>
<evidence type="ECO:0000256" key="2">
    <source>
        <dbReference type="ARBA" id="ARBA00010077"/>
    </source>
</evidence>
<proteinExistence type="inferred from homology"/>
<name>A0A4Y7L4B5_PAPSO</name>
<comment type="subcellular location">
    <subcellularLocation>
        <location evidence="1 5">Nucleus</location>
    </subcellularLocation>
</comment>
<feature type="region of interest" description="Disordered" evidence="6">
    <location>
        <begin position="288"/>
        <end position="354"/>
    </location>
</feature>
<dbReference type="OrthoDB" id="28455at2759"/>
<evidence type="ECO:0000256" key="3">
    <source>
        <dbReference type="ARBA" id="ARBA00022517"/>
    </source>
</evidence>
<feature type="compositionally biased region" description="Low complexity" evidence="6">
    <location>
        <begin position="317"/>
        <end position="337"/>
    </location>
</feature>
<keyword evidence="3 5" id="KW-0690">Ribosome biogenesis</keyword>
<feature type="compositionally biased region" description="Basic residues" evidence="6">
    <location>
        <begin position="338"/>
        <end position="354"/>
    </location>
</feature>
<evidence type="ECO:0000256" key="5">
    <source>
        <dbReference type="RuleBase" id="RU364132"/>
    </source>
</evidence>
<dbReference type="EMBL" id="CM010724">
    <property type="protein sequence ID" value="RZC80393.1"/>
    <property type="molecule type" value="Genomic_DNA"/>
</dbReference>
<dbReference type="OMA" id="NAQFLFN"/>
<gene>
    <name evidence="7" type="ORF">C5167_042966</name>
</gene>
<dbReference type="PANTHER" id="PTHR17602:SF4">
    <property type="entry name" value="RIBOSOME BIOGENESIS REGULATORY PROTEIN HOMOLOG"/>
    <property type="match status" value="1"/>
</dbReference>
<dbReference type="GO" id="GO:0042273">
    <property type="term" value="P:ribosomal large subunit biogenesis"/>
    <property type="evidence" value="ECO:0007669"/>
    <property type="project" value="TreeGrafter"/>
</dbReference>
<feature type="compositionally biased region" description="Basic and acidic residues" evidence="6">
    <location>
        <begin position="151"/>
        <end position="167"/>
    </location>
</feature>
<organism evidence="7 8">
    <name type="scientific">Papaver somniferum</name>
    <name type="common">Opium poppy</name>
    <dbReference type="NCBI Taxonomy" id="3469"/>
    <lineage>
        <taxon>Eukaryota</taxon>
        <taxon>Viridiplantae</taxon>
        <taxon>Streptophyta</taxon>
        <taxon>Embryophyta</taxon>
        <taxon>Tracheophyta</taxon>
        <taxon>Spermatophyta</taxon>
        <taxon>Magnoliopsida</taxon>
        <taxon>Ranunculales</taxon>
        <taxon>Papaveraceae</taxon>
        <taxon>Papaveroideae</taxon>
        <taxon>Papaver</taxon>
    </lineage>
</organism>
<dbReference type="Gramene" id="RZC80393">
    <property type="protein sequence ID" value="RZC80393"/>
    <property type="gene ID" value="C5167_042966"/>
</dbReference>
<evidence type="ECO:0000313" key="8">
    <source>
        <dbReference type="Proteomes" id="UP000316621"/>
    </source>
</evidence>
<accession>A0A4Y7L4B5</accession>